<dbReference type="PROSITE" id="PS00798">
    <property type="entry name" value="ALDOKETO_REDUCTASE_1"/>
    <property type="match status" value="1"/>
</dbReference>
<keyword evidence="2" id="KW-0521">NADP</keyword>
<dbReference type="InterPro" id="IPR023210">
    <property type="entry name" value="NADP_OxRdtase_dom"/>
</dbReference>
<feature type="domain" description="NADP-dependent oxidoreductase" evidence="4">
    <location>
        <begin position="15"/>
        <end position="258"/>
    </location>
</feature>
<evidence type="ECO:0000256" key="2">
    <source>
        <dbReference type="ARBA" id="ARBA00022857"/>
    </source>
</evidence>
<dbReference type="PIRSF" id="PIRSF000097">
    <property type="entry name" value="AKR"/>
    <property type="match status" value="1"/>
</dbReference>
<dbReference type="InterPro" id="IPR020471">
    <property type="entry name" value="AKR"/>
</dbReference>
<accession>A0ABU8SJ40</accession>
<name>A0ABU8SJ40_9LACO</name>
<evidence type="ECO:0000256" key="3">
    <source>
        <dbReference type="ARBA" id="ARBA00023002"/>
    </source>
</evidence>
<dbReference type="Proteomes" id="UP001370590">
    <property type="component" value="Unassembled WGS sequence"/>
</dbReference>
<evidence type="ECO:0000313" key="6">
    <source>
        <dbReference type="Proteomes" id="UP001370590"/>
    </source>
</evidence>
<dbReference type="RefSeq" id="WP_339959718.1">
    <property type="nucleotide sequence ID" value="NZ_JAWMWH010000001.1"/>
</dbReference>
<keyword evidence="3" id="KW-0560">Oxidoreductase</keyword>
<protein>
    <submittedName>
        <fullName evidence="5">Aldo/keto reductase</fullName>
    </submittedName>
</protein>
<dbReference type="PRINTS" id="PR00069">
    <property type="entry name" value="ALDKETRDTASE"/>
</dbReference>
<reference evidence="5 6" key="1">
    <citation type="submission" date="2023-10" db="EMBL/GenBank/DDBJ databases">
        <title>Nicoliella lavandulae sp. nov. isolated from Lavandula angustifolia flowers.</title>
        <authorList>
            <person name="Alcantara C."/>
            <person name="Zuniga M."/>
            <person name="Landete J.M."/>
            <person name="Monedero V."/>
        </authorList>
    </citation>
    <scope>NUCLEOTIDE SEQUENCE [LARGE SCALE GENOMIC DNA]</scope>
    <source>
        <strain evidence="5 6">Es01</strain>
    </source>
</reference>
<comment type="similarity">
    <text evidence="1">Belongs to the aldo/keto reductase family.</text>
</comment>
<evidence type="ECO:0000259" key="4">
    <source>
        <dbReference type="Pfam" id="PF00248"/>
    </source>
</evidence>
<organism evidence="5 6">
    <name type="scientific">Nicoliella lavandulae</name>
    <dbReference type="NCBI Taxonomy" id="3082954"/>
    <lineage>
        <taxon>Bacteria</taxon>
        <taxon>Bacillati</taxon>
        <taxon>Bacillota</taxon>
        <taxon>Bacilli</taxon>
        <taxon>Lactobacillales</taxon>
        <taxon>Lactobacillaceae</taxon>
        <taxon>Nicoliella</taxon>
    </lineage>
</organism>
<dbReference type="PANTHER" id="PTHR43827">
    <property type="entry name" value="2,5-DIKETO-D-GLUCONIC ACID REDUCTASE"/>
    <property type="match status" value="1"/>
</dbReference>
<keyword evidence="6" id="KW-1185">Reference proteome</keyword>
<comment type="caution">
    <text evidence="5">The sequence shown here is derived from an EMBL/GenBank/DDBJ whole genome shotgun (WGS) entry which is preliminary data.</text>
</comment>
<proteinExistence type="inferred from homology"/>
<dbReference type="PROSITE" id="PS00063">
    <property type="entry name" value="ALDOKETO_REDUCTASE_3"/>
    <property type="match status" value="1"/>
</dbReference>
<dbReference type="PROSITE" id="PS00062">
    <property type="entry name" value="ALDOKETO_REDUCTASE_2"/>
    <property type="match status" value="1"/>
</dbReference>
<dbReference type="InterPro" id="IPR018170">
    <property type="entry name" value="Aldo/ket_reductase_CS"/>
</dbReference>
<dbReference type="PANTHER" id="PTHR43827:SF3">
    <property type="entry name" value="NADP-DEPENDENT OXIDOREDUCTASE DOMAIN-CONTAINING PROTEIN"/>
    <property type="match status" value="1"/>
</dbReference>
<dbReference type="InterPro" id="IPR036812">
    <property type="entry name" value="NAD(P)_OxRdtase_dom_sf"/>
</dbReference>
<dbReference type="Pfam" id="PF00248">
    <property type="entry name" value="Aldo_ket_red"/>
    <property type="match status" value="1"/>
</dbReference>
<sequence length="287" mass="32100">MEYFELNDGNKIPAVGFGTYKLTDPDETVKAVESAISAGYRLIDTAKVYTNEALVGEGIKNSGIARDQLFVTSKVWINDSGYEKTKQAIDNSLEKLQLDYLDLYLIHQPYGDNYGSWRAMEEARAAGKIKSIGVSNFPDYQITDLATFNKVKPAINQIEINPWNQEKATVDYLKSFGIQPEAWAPFAQGYDHIFTNPTLTEISNNHNKGVGQVMLRWLFQRGIVSIAKSAKPARIKENIDIFDFNLSDDEMKAISALDRKDGVSADHTDPKTVLRLSGYTDNLNGLD</sequence>
<dbReference type="SUPFAM" id="SSF51430">
    <property type="entry name" value="NAD(P)-linked oxidoreductase"/>
    <property type="match status" value="1"/>
</dbReference>
<evidence type="ECO:0000313" key="5">
    <source>
        <dbReference type="EMBL" id="MEJ6399884.1"/>
    </source>
</evidence>
<dbReference type="Gene3D" id="3.20.20.100">
    <property type="entry name" value="NADP-dependent oxidoreductase domain"/>
    <property type="match status" value="1"/>
</dbReference>
<gene>
    <name evidence="5" type="ORF">R4146_01640</name>
</gene>
<dbReference type="EMBL" id="JAWMWH010000001">
    <property type="protein sequence ID" value="MEJ6399884.1"/>
    <property type="molecule type" value="Genomic_DNA"/>
</dbReference>
<evidence type="ECO:0000256" key="1">
    <source>
        <dbReference type="ARBA" id="ARBA00007905"/>
    </source>
</evidence>